<evidence type="ECO:0000313" key="1">
    <source>
        <dbReference type="EMBL" id="KAI0035207.1"/>
    </source>
</evidence>
<dbReference type="EMBL" id="MU273488">
    <property type="protein sequence ID" value="KAI0035207.1"/>
    <property type="molecule type" value="Genomic_DNA"/>
</dbReference>
<sequence length="183" mass="20887">MCLPEHNKHWRTSRGELKERTIYFVADQVFRSLRAISEDIPACERKKSLKGFVKRFVMARRYQAELQALSNRLLQADSDFCRTLIINTTGSTERIERLLVEEVMSALPHHSEGEPKGEPSNAQHETQQTNVTYIFSLFTSAAHDRQGAATGNGRWHGLLLGSLPGQDKVMSEARRWIARDVSY</sequence>
<organism evidence="1 2">
    <name type="scientific">Vararia minispora EC-137</name>
    <dbReference type="NCBI Taxonomy" id="1314806"/>
    <lineage>
        <taxon>Eukaryota</taxon>
        <taxon>Fungi</taxon>
        <taxon>Dikarya</taxon>
        <taxon>Basidiomycota</taxon>
        <taxon>Agaricomycotina</taxon>
        <taxon>Agaricomycetes</taxon>
        <taxon>Russulales</taxon>
        <taxon>Lachnocladiaceae</taxon>
        <taxon>Vararia</taxon>
    </lineage>
</organism>
<proteinExistence type="predicted"/>
<accession>A0ACB8QU40</accession>
<protein>
    <submittedName>
        <fullName evidence="1">Uncharacterized protein</fullName>
    </submittedName>
</protein>
<evidence type="ECO:0000313" key="2">
    <source>
        <dbReference type="Proteomes" id="UP000814128"/>
    </source>
</evidence>
<dbReference type="Proteomes" id="UP000814128">
    <property type="component" value="Unassembled WGS sequence"/>
</dbReference>
<comment type="caution">
    <text evidence="1">The sequence shown here is derived from an EMBL/GenBank/DDBJ whole genome shotgun (WGS) entry which is preliminary data.</text>
</comment>
<gene>
    <name evidence="1" type="ORF">K488DRAFT_68598</name>
</gene>
<reference evidence="1" key="1">
    <citation type="submission" date="2021-02" db="EMBL/GenBank/DDBJ databases">
        <authorList>
            <consortium name="DOE Joint Genome Institute"/>
            <person name="Ahrendt S."/>
            <person name="Looney B.P."/>
            <person name="Miyauchi S."/>
            <person name="Morin E."/>
            <person name="Drula E."/>
            <person name="Courty P.E."/>
            <person name="Chicoki N."/>
            <person name="Fauchery L."/>
            <person name="Kohler A."/>
            <person name="Kuo A."/>
            <person name="Labutti K."/>
            <person name="Pangilinan J."/>
            <person name="Lipzen A."/>
            <person name="Riley R."/>
            <person name="Andreopoulos W."/>
            <person name="He G."/>
            <person name="Johnson J."/>
            <person name="Barry K.W."/>
            <person name="Grigoriev I.V."/>
            <person name="Nagy L."/>
            <person name="Hibbett D."/>
            <person name="Henrissat B."/>
            <person name="Matheny P.B."/>
            <person name="Labbe J."/>
            <person name="Martin F."/>
        </authorList>
    </citation>
    <scope>NUCLEOTIDE SEQUENCE</scope>
    <source>
        <strain evidence="1">EC-137</strain>
    </source>
</reference>
<name>A0ACB8QU40_9AGAM</name>
<keyword evidence="2" id="KW-1185">Reference proteome</keyword>
<reference evidence="1" key="2">
    <citation type="journal article" date="2022" name="New Phytol.">
        <title>Evolutionary transition to the ectomycorrhizal habit in the genomes of a hyperdiverse lineage of mushroom-forming fungi.</title>
        <authorList>
            <person name="Looney B."/>
            <person name="Miyauchi S."/>
            <person name="Morin E."/>
            <person name="Drula E."/>
            <person name="Courty P.E."/>
            <person name="Kohler A."/>
            <person name="Kuo A."/>
            <person name="LaButti K."/>
            <person name="Pangilinan J."/>
            <person name="Lipzen A."/>
            <person name="Riley R."/>
            <person name="Andreopoulos W."/>
            <person name="He G."/>
            <person name="Johnson J."/>
            <person name="Nolan M."/>
            <person name="Tritt A."/>
            <person name="Barry K.W."/>
            <person name="Grigoriev I.V."/>
            <person name="Nagy L.G."/>
            <person name="Hibbett D."/>
            <person name="Henrissat B."/>
            <person name="Matheny P.B."/>
            <person name="Labbe J."/>
            <person name="Martin F.M."/>
        </authorList>
    </citation>
    <scope>NUCLEOTIDE SEQUENCE</scope>
    <source>
        <strain evidence="1">EC-137</strain>
    </source>
</reference>